<name>A0A2S0NEG7_9HYPH</name>
<dbReference type="AlphaFoldDB" id="A0A2S0NEG7"/>
<dbReference type="RefSeq" id="WP_106749939.1">
    <property type="nucleotide sequence ID" value="NZ_CP027668.1"/>
</dbReference>
<protein>
    <submittedName>
        <fullName evidence="1">Histidine kinase</fullName>
    </submittedName>
</protein>
<keyword evidence="1" id="KW-0808">Transferase</keyword>
<evidence type="ECO:0000313" key="2">
    <source>
        <dbReference type="Proteomes" id="UP000237889"/>
    </source>
</evidence>
<dbReference type="Proteomes" id="UP000237889">
    <property type="component" value="Chromosome"/>
</dbReference>
<dbReference type="EMBL" id="CP027668">
    <property type="protein sequence ID" value="AVO46569.1"/>
    <property type="molecule type" value="Genomic_DNA"/>
</dbReference>
<dbReference type="OrthoDB" id="9805893at2"/>
<evidence type="ECO:0000313" key="1">
    <source>
        <dbReference type="EMBL" id="AVO46569.1"/>
    </source>
</evidence>
<dbReference type="KEGG" id="phr:C6569_16730"/>
<keyword evidence="1" id="KW-0418">Kinase</keyword>
<keyword evidence="2" id="KW-1185">Reference proteome</keyword>
<sequence>MPTLFRFLTILIVLAGLGFSGMLALAYLVEPEPREMSVQVPPARLQPRR</sequence>
<dbReference type="GO" id="GO:0016301">
    <property type="term" value="F:kinase activity"/>
    <property type="evidence" value="ECO:0007669"/>
    <property type="project" value="UniProtKB-KW"/>
</dbReference>
<reference evidence="1 2" key="1">
    <citation type="submission" date="2018-03" db="EMBL/GenBank/DDBJ databases">
        <title>Genome sequencing of Phreatobacter sp.</title>
        <authorList>
            <person name="Kim S.-J."/>
            <person name="Heo J."/>
            <person name="Kwon S.-W."/>
        </authorList>
    </citation>
    <scope>NUCLEOTIDE SEQUENCE [LARGE SCALE GENOMIC DNA]</scope>
    <source>
        <strain evidence="1 2">S-12</strain>
    </source>
</reference>
<gene>
    <name evidence="1" type="ORF">C6569_16730</name>
</gene>
<accession>A0A2S0NEG7</accession>
<organism evidence="1 2">
    <name type="scientific">Phreatobacter cathodiphilus</name>
    <dbReference type="NCBI Taxonomy" id="1868589"/>
    <lineage>
        <taxon>Bacteria</taxon>
        <taxon>Pseudomonadati</taxon>
        <taxon>Pseudomonadota</taxon>
        <taxon>Alphaproteobacteria</taxon>
        <taxon>Hyphomicrobiales</taxon>
        <taxon>Phreatobacteraceae</taxon>
        <taxon>Phreatobacter</taxon>
    </lineage>
</organism>
<proteinExistence type="predicted"/>